<comment type="caution">
    <text evidence="2">The sequence shown here is derived from an EMBL/GenBank/DDBJ whole genome shotgun (WGS) entry which is preliminary data.</text>
</comment>
<accession>A0A8H6ST75</accession>
<feature type="region of interest" description="Disordered" evidence="1">
    <location>
        <begin position="823"/>
        <end position="845"/>
    </location>
</feature>
<keyword evidence="3" id="KW-1185">Reference proteome</keyword>
<dbReference type="RefSeq" id="XP_037220492.1">
    <property type="nucleotide sequence ID" value="XM_037362571.1"/>
</dbReference>
<protein>
    <submittedName>
        <fullName evidence="2">Uncharacterized protein</fullName>
    </submittedName>
</protein>
<gene>
    <name evidence="2" type="ORF">MIND_00581200</name>
</gene>
<reference evidence="2" key="1">
    <citation type="submission" date="2020-05" db="EMBL/GenBank/DDBJ databases">
        <title>Mycena genomes resolve the evolution of fungal bioluminescence.</title>
        <authorList>
            <person name="Tsai I.J."/>
        </authorList>
    </citation>
    <scope>NUCLEOTIDE SEQUENCE</scope>
    <source>
        <strain evidence="2">171206Taipei</strain>
    </source>
</reference>
<name>A0A8H6ST75_9AGAR</name>
<dbReference type="EMBL" id="JACAZF010000005">
    <property type="protein sequence ID" value="KAF7303520.1"/>
    <property type="molecule type" value="Genomic_DNA"/>
</dbReference>
<evidence type="ECO:0000313" key="3">
    <source>
        <dbReference type="Proteomes" id="UP000636479"/>
    </source>
</evidence>
<organism evidence="2 3">
    <name type="scientific">Mycena indigotica</name>
    <dbReference type="NCBI Taxonomy" id="2126181"/>
    <lineage>
        <taxon>Eukaryota</taxon>
        <taxon>Fungi</taxon>
        <taxon>Dikarya</taxon>
        <taxon>Basidiomycota</taxon>
        <taxon>Agaricomycotina</taxon>
        <taxon>Agaricomycetes</taxon>
        <taxon>Agaricomycetidae</taxon>
        <taxon>Agaricales</taxon>
        <taxon>Marasmiineae</taxon>
        <taxon>Mycenaceae</taxon>
        <taxon>Mycena</taxon>
    </lineage>
</organism>
<dbReference type="GeneID" id="59345087"/>
<proteinExistence type="predicted"/>
<evidence type="ECO:0000256" key="1">
    <source>
        <dbReference type="SAM" id="MobiDB-lite"/>
    </source>
</evidence>
<dbReference type="AlphaFoldDB" id="A0A8H6ST75"/>
<dbReference type="Proteomes" id="UP000636479">
    <property type="component" value="Unassembled WGS sequence"/>
</dbReference>
<dbReference type="OrthoDB" id="3246627at2759"/>
<sequence length="845" mass="95671">MQDLLRTAEKQLELVWGRVSEAEKHCDDQAVEIQYLKKSIWALQGREKRYDELKQQSDVHTKEEIRSIMRILISCGCKQGWVGEVVQSVAAVFGINLDRALSRRTVGRILLESLVMGRMQMGFELQQNQDVTMSSDSTSRRKLNYQAHHLHMKAALGTDGEGNIVFSDKPVKWFAGVFSTTDHSTATSHAAWMNLYNETMSTYNASPLGKRTGALNLRLMCRRLRGMCGDHANNEKALSEEMKKTKYEELLSKMGEKRLRELDGQIEEIEGLMRQWTEKKIADAGGQRKWDKLTASDRATRDLATTTAMIQSLGVQELAEVDDSERHLLTVWVWTGCCMHKDQNSFKGGNTAMTAHWKILGIDGPIPLANKENAKAIRKILHPERGDAEVTAEDLKKLEDVAFGGAKLTALAGAIFNNAIDKRGQGDAHQLFLEYHLELDRVKRFPQTNNTRFGSHGDAAVELLTHLETYRQCGRISKKNVYDGLHDPPTLTELAVLAVYHILITVPYMRIVRQDSHVALNAIDLGPLHRDIRDHCQLLIENPDLILDFDEQLYPLATFDGREPANLTVLSQIKALSEMGTLPYLEAMLVTFLEGAMATWIRFSSEFAPGGIIDGLSEDEKARIWLPATNDHNEGALGSYVVWARNNATGALHTFNGLAMAQRNNVDAFAQNFLTKEDHHYILAAARQLDQDGLERRRRAMQKEYNAAMVVEKQQTQAKKVAREDEITAQLNSTPFIKSVQDIYRPEMTRARLDDQLEKMRRRWNTDKKNPRMFMPKVSHIPLHIDKQEALAAAFPLHEALLREDEEAGGLFGVPLRALSESDTDMDEDFWDQEDQEMEEPDGLV</sequence>
<evidence type="ECO:0000313" key="2">
    <source>
        <dbReference type="EMBL" id="KAF7303520.1"/>
    </source>
</evidence>